<evidence type="ECO:0000256" key="1">
    <source>
        <dbReference type="ARBA" id="ARBA00007316"/>
    </source>
</evidence>
<keyword evidence="5" id="KW-0418">Kinase</keyword>
<dbReference type="Gene3D" id="3.40.50.300">
    <property type="entry name" value="P-loop containing nucleotide triphosphate hydrolases"/>
    <property type="match status" value="1"/>
</dbReference>
<evidence type="ECO:0000256" key="3">
    <source>
        <dbReference type="ARBA" id="ARBA00022679"/>
    </source>
</evidence>
<dbReference type="FunFam" id="3.40.50.300:FF:000527">
    <property type="entry name" value="Tyrosine-protein kinase etk"/>
    <property type="match status" value="1"/>
</dbReference>
<dbReference type="GO" id="GO:0004715">
    <property type="term" value="F:non-membrane spanning protein tyrosine kinase activity"/>
    <property type="evidence" value="ECO:0007669"/>
    <property type="project" value="UniProtKB-EC"/>
</dbReference>
<evidence type="ECO:0000313" key="11">
    <source>
        <dbReference type="Proteomes" id="UP000295416"/>
    </source>
</evidence>
<keyword evidence="7" id="KW-0829">Tyrosine-protein kinase</keyword>
<keyword evidence="3" id="KW-0808">Transferase</keyword>
<dbReference type="PANTHER" id="PTHR32309">
    <property type="entry name" value="TYROSINE-PROTEIN KINASE"/>
    <property type="match status" value="1"/>
</dbReference>
<feature type="domain" description="AAA" evidence="9">
    <location>
        <begin position="49"/>
        <end position="177"/>
    </location>
</feature>
<evidence type="ECO:0000256" key="4">
    <source>
        <dbReference type="ARBA" id="ARBA00022741"/>
    </source>
</evidence>
<evidence type="ECO:0000256" key="6">
    <source>
        <dbReference type="ARBA" id="ARBA00022840"/>
    </source>
</evidence>
<comment type="caution">
    <text evidence="10">The sequence shown here is derived from an EMBL/GenBank/DDBJ whole genome shotgun (WGS) entry which is preliminary data.</text>
</comment>
<dbReference type="OrthoDB" id="9794577at2"/>
<dbReference type="InterPro" id="IPR025669">
    <property type="entry name" value="AAA_dom"/>
</dbReference>
<keyword evidence="4" id="KW-0547">Nucleotide-binding</keyword>
<evidence type="ECO:0000259" key="9">
    <source>
        <dbReference type="Pfam" id="PF13614"/>
    </source>
</evidence>
<evidence type="ECO:0000313" key="10">
    <source>
        <dbReference type="EMBL" id="TCP24928.1"/>
    </source>
</evidence>
<dbReference type="EMBL" id="SLXK01000022">
    <property type="protein sequence ID" value="TCP24928.1"/>
    <property type="molecule type" value="Genomic_DNA"/>
</dbReference>
<gene>
    <name evidence="10" type="ORF">EV207_12231</name>
</gene>
<dbReference type="EC" id="2.7.10.2" evidence="2"/>
<accession>A0A4R2NTY5</accession>
<dbReference type="Proteomes" id="UP000295416">
    <property type="component" value="Unassembled WGS sequence"/>
</dbReference>
<dbReference type="InterPro" id="IPR027417">
    <property type="entry name" value="P-loop_NTPase"/>
</dbReference>
<comment type="catalytic activity">
    <reaction evidence="8">
        <text>L-tyrosyl-[protein] + ATP = O-phospho-L-tyrosyl-[protein] + ADP + H(+)</text>
        <dbReference type="Rhea" id="RHEA:10596"/>
        <dbReference type="Rhea" id="RHEA-COMP:10136"/>
        <dbReference type="Rhea" id="RHEA-COMP:20101"/>
        <dbReference type="ChEBI" id="CHEBI:15378"/>
        <dbReference type="ChEBI" id="CHEBI:30616"/>
        <dbReference type="ChEBI" id="CHEBI:46858"/>
        <dbReference type="ChEBI" id="CHEBI:61978"/>
        <dbReference type="ChEBI" id="CHEBI:456216"/>
        <dbReference type="EC" id="2.7.10.2"/>
    </reaction>
</comment>
<name>A0A4R2NTY5_9BACL</name>
<dbReference type="SUPFAM" id="SSF52540">
    <property type="entry name" value="P-loop containing nucleoside triphosphate hydrolases"/>
    <property type="match status" value="1"/>
</dbReference>
<dbReference type="Pfam" id="PF13614">
    <property type="entry name" value="AAA_31"/>
    <property type="match status" value="1"/>
</dbReference>
<dbReference type="NCBIfam" id="TIGR01007">
    <property type="entry name" value="eps_fam"/>
    <property type="match status" value="1"/>
</dbReference>
<keyword evidence="11" id="KW-1185">Reference proteome</keyword>
<evidence type="ECO:0000256" key="2">
    <source>
        <dbReference type="ARBA" id="ARBA00011903"/>
    </source>
</evidence>
<dbReference type="InterPro" id="IPR050445">
    <property type="entry name" value="Bact_polysacc_biosynth/exp"/>
</dbReference>
<sequence length="233" mass="25552">MKRSTNKALKNMKQRSLITHYNPKSTISEQFRTIRTNIDFSLVDTDLQTIMITSPGPGEGKTTTAANLAVVMAQQGKKVLLVDADLRKPTIHYTFRMNNTLGLTTILTKQQTLEESIRKTDIDHLSVLPSGPIPPNPAELLGSAAMKGFMRQALTMFDAVVFDTPPALAVTDAQVMANQCDGTVMVIRSGATENEAAVKAKELLDKANSKILGVVLNRKPIKASPHYYYYGKS</sequence>
<dbReference type="InterPro" id="IPR005702">
    <property type="entry name" value="Wzc-like_C"/>
</dbReference>
<dbReference type="GO" id="GO:0042802">
    <property type="term" value="F:identical protein binding"/>
    <property type="evidence" value="ECO:0007669"/>
    <property type="project" value="UniProtKB-ARBA"/>
</dbReference>
<evidence type="ECO:0000256" key="7">
    <source>
        <dbReference type="ARBA" id="ARBA00023137"/>
    </source>
</evidence>
<organism evidence="10 11">
    <name type="scientific">Scopulibacillus darangshiensis</name>
    <dbReference type="NCBI Taxonomy" id="442528"/>
    <lineage>
        <taxon>Bacteria</taxon>
        <taxon>Bacillati</taxon>
        <taxon>Bacillota</taxon>
        <taxon>Bacilli</taxon>
        <taxon>Bacillales</taxon>
        <taxon>Sporolactobacillaceae</taxon>
        <taxon>Scopulibacillus</taxon>
    </lineage>
</organism>
<dbReference type="CDD" id="cd05387">
    <property type="entry name" value="BY-kinase"/>
    <property type="match status" value="1"/>
</dbReference>
<dbReference type="GO" id="GO:0005886">
    <property type="term" value="C:plasma membrane"/>
    <property type="evidence" value="ECO:0007669"/>
    <property type="project" value="TreeGrafter"/>
</dbReference>
<keyword evidence="6" id="KW-0067">ATP-binding</keyword>
<protein>
    <recommendedName>
        <fullName evidence="2">non-specific protein-tyrosine kinase</fullName>
        <ecNumber evidence="2">2.7.10.2</ecNumber>
    </recommendedName>
</protein>
<comment type="similarity">
    <text evidence="1">Belongs to the CpsD/CapB family.</text>
</comment>
<dbReference type="GO" id="GO:0005524">
    <property type="term" value="F:ATP binding"/>
    <property type="evidence" value="ECO:0007669"/>
    <property type="project" value="UniProtKB-KW"/>
</dbReference>
<evidence type="ECO:0000256" key="5">
    <source>
        <dbReference type="ARBA" id="ARBA00022777"/>
    </source>
</evidence>
<evidence type="ECO:0000256" key="8">
    <source>
        <dbReference type="ARBA" id="ARBA00051245"/>
    </source>
</evidence>
<reference evidence="10 11" key="1">
    <citation type="submission" date="2019-03" db="EMBL/GenBank/DDBJ databases">
        <title>Genomic Encyclopedia of Type Strains, Phase IV (KMG-IV): sequencing the most valuable type-strain genomes for metagenomic binning, comparative biology and taxonomic classification.</title>
        <authorList>
            <person name="Goeker M."/>
        </authorList>
    </citation>
    <scope>NUCLEOTIDE SEQUENCE [LARGE SCALE GENOMIC DNA]</scope>
    <source>
        <strain evidence="10 11">DSM 19377</strain>
    </source>
</reference>
<dbReference type="AlphaFoldDB" id="A0A4R2NTY5"/>
<dbReference type="PANTHER" id="PTHR32309:SF13">
    <property type="entry name" value="FERRIC ENTEROBACTIN TRANSPORT PROTEIN FEPE"/>
    <property type="match status" value="1"/>
</dbReference>
<proteinExistence type="inferred from homology"/>